<dbReference type="GO" id="GO:0016491">
    <property type="term" value="F:oxidoreductase activity"/>
    <property type="evidence" value="ECO:0007669"/>
    <property type="project" value="UniProtKB-KW"/>
</dbReference>
<evidence type="ECO:0000256" key="1">
    <source>
        <dbReference type="ARBA" id="ARBA00006484"/>
    </source>
</evidence>
<organism evidence="3 4">
    <name type="scientific">Thermomonospora echinospora</name>
    <dbReference type="NCBI Taxonomy" id="1992"/>
    <lineage>
        <taxon>Bacteria</taxon>
        <taxon>Bacillati</taxon>
        <taxon>Actinomycetota</taxon>
        <taxon>Actinomycetes</taxon>
        <taxon>Streptosporangiales</taxon>
        <taxon>Thermomonosporaceae</taxon>
        <taxon>Thermomonospora</taxon>
    </lineage>
</organism>
<dbReference type="Gene3D" id="3.40.50.720">
    <property type="entry name" value="NAD(P)-binding Rossmann-like Domain"/>
    <property type="match status" value="1"/>
</dbReference>
<dbReference type="Pfam" id="PF13561">
    <property type="entry name" value="adh_short_C2"/>
    <property type="match status" value="1"/>
</dbReference>
<gene>
    <name evidence="3" type="ORF">SAMN04489712_107315</name>
</gene>
<dbReference type="RefSeq" id="WP_103939123.1">
    <property type="nucleotide sequence ID" value="NZ_FNVO01000007.1"/>
</dbReference>
<dbReference type="EMBL" id="FNVO01000007">
    <property type="protein sequence ID" value="SEG62704.1"/>
    <property type="molecule type" value="Genomic_DNA"/>
</dbReference>
<evidence type="ECO:0000256" key="2">
    <source>
        <dbReference type="ARBA" id="ARBA00023002"/>
    </source>
</evidence>
<dbReference type="SUPFAM" id="SSF51735">
    <property type="entry name" value="NAD(P)-binding Rossmann-fold domains"/>
    <property type="match status" value="1"/>
</dbReference>
<protein>
    <submittedName>
        <fullName evidence="3">3-oxoacyl-[acyl-carrier protein] reductase</fullName>
    </submittedName>
</protein>
<dbReference type="OrthoDB" id="9804774at2"/>
<accession>A0A1H6BPV0</accession>
<dbReference type="PANTHER" id="PTHR42879:SF6">
    <property type="entry name" value="NADPH-DEPENDENT REDUCTASE BACG"/>
    <property type="match status" value="1"/>
</dbReference>
<proteinExistence type="inferred from homology"/>
<sequence>MDLGLTGRRAAVAAASGGLGLATARALAAEGVRVAICGRDRERVEQAAASLGADAVAIVADVGTPDGATGFVQRAQEALGGVDILVTNAGGPPPGTFESTGLDAYPAALDLNLMSVVAMCKAAVPPMRERGWGRVLAITSISVRQPISNLILSNTARAGATGFLKTLALEVAGDGVTVNSLQPGLHATDRLRTLHGGDLSAAAAGIPVGRVGDPDDFGAYAAFLCSEHARFVTGAAIPVDGGAYSALL</sequence>
<comment type="similarity">
    <text evidence="1">Belongs to the short-chain dehydrogenases/reductases (SDR) family.</text>
</comment>
<dbReference type="PRINTS" id="PR00080">
    <property type="entry name" value="SDRFAMILY"/>
</dbReference>
<dbReference type="Proteomes" id="UP000236723">
    <property type="component" value="Unassembled WGS sequence"/>
</dbReference>
<name>A0A1H6BPV0_9ACTN</name>
<evidence type="ECO:0000313" key="4">
    <source>
        <dbReference type="Proteomes" id="UP000236723"/>
    </source>
</evidence>
<dbReference type="PRINTS" id="PR00081">
    <property type="entry name" value="GDHRDH"/>
</dbReference>
<keyword evidence="2" id="KW-0560">Oxidoreductase</keyword>
<dbReference type="FunFam" id="3.40.50.720:FF:000084">
    <property type="entry name" value="Short-chain dehydrogenase reductase"/>
    <property type="match status" value="1"/>
</dbReference>
<keyword evidence="4" id="KW-1185">Reference proteome</keyword>
<dbReference type="InterPro" id="IPR036291">
    <property type="entry name" value="NAD(P)-bd_dom_sf"/>
</dbReference>
<reference evidence="4" key="1">
    <citation type="submission" date="2016-10" db="EMBL/GenBank/DDBJ databases">
        <authorList>
            <person name="Varghese N."/>
            <person name="Submissions S."/>
        </authorList>
    </citation>
    <scope>NUCLEOTIDE SEQUENCE [LARGE SCALE GENOMIC DNA]</scope>
    <source>
        <strain evidence="4">DSM 43163</strain>
    </source>
</reference>
<dbReference type="InterPro" id="IPR050259">
    <property type="entry name" value="SDR"/>
</dbReference>
<dbReference type="CDD" id="cd05344">
    <property type="entry name" value="BKR_like_SDR_like"/>
    <property type="match status" value="1"/>
</dbReference>
<dbReference type="PANTHER" id="PTHR42879">
    <property type="entry name" value="3-OXOACYL-(ACYL-CARRIER-PROTEIN) REDUCTASE"/>
    <property type="match status" value="1"/>
</dbReference>
<dbReference type="AlphaFoldDB" id="A0A1H6BPV0"/>
<dbReference type="InterPro" id="IPR002347">
    <property type="entry name" value="SDR_fam"/>
</dbReference>
<evidence type="ECO:0000313" key="3">
    <source>
        <dbReference type="EMBL" id="SEG62704.1"/>
    </source>
</evidence>